<keyword evidence="2" id="KW-1185">Reference proteome</keyword>
<dbReference type="EMBL" id="VTRV01000009">
    <property type="protein sequence ID" value="TZF91421.1"/>
    <property type="molecule type" value="Genomic_DNA"/>
</dbReference>
<name>A0A5D8Z9E4_9GAMM</name>
<sequence length="73" mass="8512">MAAIRSTRPPQDFVSITAPNWAQLCELLGENPMQLTLRVDGRCIGWRAPRMWYVDPDSYRAVMQRWPMGYWPG</sequence>
<reference evidence="1 2" key="1">
    <citation type="submission" date="2019-08" db="EMBL/GenBank/DDBJ databases">
        <title>Draft genome sequence of Lysobacter sp. UKS-15.</title>
        <authorList>
            <person name="Im W.-T."/>
        </authorList>
    </citation>
    <scope>NUCLEOTIDE SEQUENCE [LARGE SCALE GENOMIC DNA]</scope>
    <source>
        <strain evidence="1 2">UKS-15</strain>
    </source>
</reference>
<gene>
    <name evidence="1" type="ORF">FW784_01685</name>
</gene>
<accession>A0A5D8Z9E4</accession>
<proteinExistence type="predicted"/>
<protein>
    <submittedName>
        <fullName evidence="1">Uncharacterized protein</fullName>
    </submittedName>
</protein>
<dbReference type="OrthoDB" id="6024518at2"/>
<organism evidence="1 2">
    <name type="scientific">Cognatilysobacter lacus</name>
    <dbReference type="NCBI Taxonomy" id="1643323"/>
    <lineage>
        <taxon>Bacteria</taxon>
        <taxon>Pseudomonadati</taxon>
        <taxon>Pseudomonadota</taxon>
        <taxon>Gammaproteobacteria</taxon>
        <taxon>Lysobacterales</taxon>
        <taxon>Lysobacteraceae</taxon>
        <taxon>Cognatilysobacter</taxon>
    </lineage>
</organism>
<evidence type="ECO:0000313" key="1">
    <source>
        <dbReference type="EMBL" id="TZF91421.1"/>
    </source>
</evidence>
<dbReference type="AlphaFoldDB" id="A0A5D8Z9E4"/>
<dbReference type="Proteomes" id="UP000323164">
    <property type="component" value="Unassembled WGS sequence"/>
</dbReference>
<comment type="caution">
    <text evidence="1">The sequence shown here is derived from an EMBL/GenBank/DDBJ whole genome shotgun (WGS) entry which is preliminary data.</text>
</comment>
<dbReference type="RefSeq" id="WP_149351623.1">
    <property type="nucleotide sequence ID" value="NZ_VTRV01000009.1"/>
</dbReference>
<evidence type="ECO:0000313" key="2">
    <source>
        <dbReference type="Proteomes" id="UP000323164"/>
    </source>
</evidence>